<dbReference type="NCBIfam" id="TIGR00418">
    <property type="entry name" value="thrS"/>
    <property type="match status" value="1"/>
</dbReference>
<keyword evidence="3" id="KW-0436">Ligase</keyword>
<dbReference type="InterPro" id="IPR006195">
    <property type="entry name" value="aa-tRNA-synth_II"/>
</dbReference>
<name>A0ABQ5S1F0_9CHLO</name>
<dbReference type="PANTHER" id="PTHR11451:SF44">
    <property type="entry name" value="THREONINE--TRNA LIGASE, CHLOROPLASTIC_MITOCHONDRIAL 2"/>
    <property type="match status" value="1"/>
</dbReference>
<comment type="similarity">
    <text evidence="1">Belongs to the class-II aminoacyl-tRNA synthetase family.</text>
</comment>
<sequence length="743" mass="83011">RNKMRPILQKRANAACASCKRGALGWLRASQFAPTPTTSGPCIVLNGNLPPLGITARLQSSWSRSSPLLAATVEAPAASEAPLEQTSDTIKQSVFMELKTSDESEQLLRIRHSCAHIMAMAVQRLYKGVQVTIGPWTERGFFYDFQWPADSPINEKDLKKIKKEMAKIIKADLPFVREEVTPAEAEARIRAAGEPYKLEILQSILQRNASASITIYHIGEPAAPAAPAAPAFVDAPGAAAAASAAPSKALAPSGVKPWWDLCAGPHVARTGDINPDAVELESIAGAYWRGDEKNAMLTRIYGTAWETPEQLKAYEQLKEEAAKRDHRKLGAELSLFSIQENSGGGLVYWHPNGAMVRHLIETFWKELHLSRGYQLVYSPHIAKADLWKTSGHLDFYRENMYEQMKVEDETYQLRPMNCPFHISVYKDGYYSYRDLPLRLAELGTVYRYERSGTMHGLFRVRGFTQDDAHIFCLPNQITSEIKGVLDLVEETLGTFGFHDYEVNLSTRPEKSVGEDDIWAMAEAALVEALGVKGWRYQVDAGGGAFYGPKIDIKIRDAIGRKWQCSTIQLDFNLPERFDMHYMDSSASKQRPIMIHRAIFGSLERFFGILIENYMGAFPLWLAPVQVRLLTVNDMVAEYARDIAAQMKRAGIRAEVLGEASIGKLIRWPAVRPRTSFKMVAPCCVGRRSETVRCRNQRGSQGRGRGPGLYQRHRHDASICQDRPPGPIRQICGVLKARFAAARS</sequence>
<evidence type="ECO:0000313" key="11">
    <source>
        <dbReference type="EMBL" id="GLI63700.1"/>
    </source>
</evidence>
<gene>
    <name evidence="11" type="ORF">VaNZ11_006749</name>
</gene>
<evidence type="ECO:0000256" key="6">
    <source>
        <dbReference type="ARBA" id="ARBA00022917"/>
    </source>
</evidence>
<dbReference type="InterPro" id="IPR012947">
    <property type="entry name" value="tRNA_SAD"/>
</dbReference>
<dbReference type="Gene3D" id="3.30.930.10">
    <property type="entry name" value="Bira Bifunctional Protein, Domain 2"/>
    <property type="match status" value="1"/>
</dbReference>
<dbReference type="InterPro" id="IPR002320">
    <property type="entry name" value="Thr-tRNA-ligase_IIa"/>
</dbReference>
<dbReference type="InterPro" id="IPR002314">
    <property type="entry name" value="aa-tRNA-synt_IIb"/>
</dbReference>
<dbReference type="Gene3D" id="3.40.50.800">
    <property type="entry name" value="Anticodon-binding domain"/>
    <property type="match status" value="1"/>
</dbReference>
<evidence type="ECO:0000313" key="12">
    <source>
        <dbReference type="Proteomes" id="UP001165090"/>
    </source>
</evidence>
<comment type="catalytic activity">
    <reaction evidence="9">
        <text>tRNA(Thr) + L-threonine + ATP = L-threonyl-tRNA(Thr) + AMP + diphosphate + H(+)</text>
        <dbReference type="Rhea" id="RHEA:24624"/>
        <dbReference type="Rhea" id="RHEA-COMP:9670"/>
        <dbReference type="Rhea" id="RHEA-COMP:9704"/>
        <dbReference type="ChEBI" id="CHEBI:15378"/>
        <dbReference type="ChEBI" id="CHEBI:30616"/>
        <dbReference type="ChEBI" id="CHEBI:33019"/>
        <dbReference type="ChEBI" id="CHEBI:57926"/>
        <dbReference type="ChEBI" id="CHEBI:78442"/>
        <dbReference type="ChEBI" id="CHEBI:78534"/>
        <dbReference type="ChEBI" id="CHEBI:456215"/>
        <dbReference type="EC" id="6.1.1.3"/>
    </reaction>
</comment>
<feature type="domain" description="Aminoacyl-transfer RNA synthetases class-II family profile" evidence="10">
    <location>
        <begin position="349"/>
        <end position="618"/>
    </location>
</feature>
<evidence type="ECO:0000256" key="1">
    <source>
        <dbReference type="ARBA" id="ARBA00008226"/>
    </source>
</evidence>
<feature type="non-terminal residue" evidence="11">
    <location>
        <position position="1"/>
    </location>
</feature>
<comment type="caution">
    <text evidence="11">The sequence shown here is derived from an EMBL/GenBank/DDBJ whole genome shotgun (WGS) entry which is preliminary data.</text>
</comment>
<dbReference type="SUPFAM" id="SSF55186">
    <property type="entry name" value="ThrRS/AlaRS common domain"/>
    <property type="match status" value="1"/>
</dbReference>
<dbReference type="SUPFAM" id="SSF55681">
    <property type="entry name" value="Class II aaRS and biotin synthetases"/>
    <property type="match status" value="1"/>
</dbReference>
<keyword evidence="12" id="KW-1185">Reference proteome</keyword>
<dbReference type="PANTHER" id="PTHR11451">
    <property type="entry name" value="THREONINE-TRNA LIGASE"/>
    <property type="match status" value="1"/>
</dbReference>
<evidence type="ECO:0000256" key="9">
    <source>
        <dbReference type="ARBA" id="ARBA00049515"/>
    </source>
</evidence>
<keyword evidence="7" id="KW-0030">Aminoacyl-tRNA synthetase</keyword>
<dbReference type="EC" id="6.1.1.3" evidence="2"/>
<evidence type="ECO:0000256" key="7">
    <source>
        <dbReference type="ARBA" id="ARBA00023146"/>
    </source>
</evidence>
<keyword evidence="4" id="KW-0547">Nucleotide-binding</keyword>
<dbReference type="EMBL" id="BSDZ01000016">
    <property type="protein sequence ID" value="GLI63700.1"/>
    <property type="molecule type" value="Genomic_DNA"/>
</dbReference>
<dbReference type="SUPFAM" id="SSF52954">
    <property type="entry name" value="Class II aaRS ABD-related"/>
    <property type="match status" value="1"/>
</dbReference>
<dbReference type="Proteomes" id="UP001165090">
    <property type="component" value="Unassembled WGS sequence"/>
</dbReference>
<evidence type="ECO:0000256" key="5">
    <source>
        <dbReference type="ARBA" id="ARBA00022840"/>
    </source>
</evidence>
<reference evidence="11 12" key="1">
    <citation type="journal article" date="2023" name="IScience">
        <title>Expanded male sex-determining region conserved during the evolution of homothallism in the green alga Volvox.</title>
        <authorList>
            <person name="Yamamoto K."/>
            <person name="Matsuzaki R."/>
            <person name="Mahakham W."/>
            <person name="Heman W."/>
            <person name="Sekimoto H."/>
            <person name="Kawachi M."/>
            <person name="Minakuchi Y."/>
            <person name="Toyoda A."/>
            <person name="Nozaki H."/>
        </authorList>
    </citation>
    <scope>NUCLEOTIDE SEQUENCE [LARGE SCALE GENOMIC DNA]</scope>
    <source>
        <strain evidence="11 12">NIES-4468</strain>
    </source>
</reference>
<accession>A0ABQ5S1F0</accession>
<evidence type="ECO:0000259" key="10">
    <source>
        <dbReference type="PROSITE" id="PS50862"/>
    </source>
</evidence>
<organism evidence="11 12">
    <name type="scientific">Volvox africanus</name>
    <dbReference type="NCBI Taxonomy" id="51714"/>
    <lineage>
        <taxon>Eukaryota</taxon>
        <taxon>Viridiplantae</taxon>
        <taxon>Chlorophyta</taxon>
        <taxon>core chlorophytes</taxon>
        <taxon>Chlorophyceae</taxon>
        <taxon>CS clade</taxon>
        <taxon>Chlamydomonadales</taxon>
        <taxon>Volvocaceae</taxon>
        <taxon>Volvox</taxon>
    </lineage>
</organism>
<dbReference type="InterPro" id="IPR033728">
    <property type="entry name" value="ThrRS_core"/>
</dbReference>
<dbReference type="Pfam" id="PF00587">
    <property type="entry name" value="tRNA-synt_2b"/>
    <property type="match status" value="1"/>
</dbReference>
<evidence type="ECO:0000256" key="2">
    <source>
        <dbReference type="ARBA" id="ARBA00013163"/>
    </source>
</evidence>
<dbReference type="PRINTS" id="PR01047">
    <property type="entry name" value="TRNASYNTHTHR"/>
</dbReference>
<evidence type="ECO:0000256" key="4">
    <source>
        <dbReference type="ARBA" id="ARBA00022741"/>
    </source>
</evidence>
<dbReference type="InterPro" id="IPR045864">
    <property type="entry name" value="aa-tRNA-synth_II/BPL/LPL"/>
</dbReference>
<evidence type="ECO:0000256" key="8">
    <source>
        <dbReference type="ARBA" id="ARBA00031900"/>
    </source>
</evidence>
<protein>
    <recommendedName>
        <fullName evidence="2">threonine--tRNA ligase</fullName>
        <ecNumber evidence="2">6.1.1.3</ecNumber>
    </recommendedName>
    <alternativeName>
        <fullName evidence="8">Threonyl-tRNA synthetase</fullName>
    </alternativeName>
</protein>
<keyword evidence="6" id="KW-0648">Protein biosynthesis</keyword>
<dbReference type="Gene3D" id="3.30.980.10">
    <property type="entry name" value="Threonyl-trna Synthetase, Chain A, domain 2"/>
    <property type="match status" value="1"/>
</dbReference>
<dbReference type="InterPro" id="IPR018163">
    <property type="entry name" value="Thr/Ala-tRNA-synth_IIc_edit"/>
</dbReference>
<dbReference type="InterPro" id="IPR036621">
    <property type="entry name" value="Anticodon-bd_dom_sf"/>
</dbReference>
<dbReference type="SMART" id="SM00863">
    <property type="entry name" value="tRNA_SAD"/>
    <property type="match status" value="1"/>
</dbReference>
<dbReference type="Pfam" id="PF07973">
    <property type="entry name" value="tRNA_SAD"/>
    <property type="match status" value="1"/>
</dbReference>
<proteinExistence type="inferred from homology"/>
<dbReference type="CDD" id="cd00771">
    <property type="entry name" value="ThrRS_core"/>
    <property type="match status" value="1"/>
</dbReference>
<evidence type="ECO:0000256" key="3">
    <source>
        <dbReference type="ARBA" id="ARBA00022598"/>
    </source>
</evidence>
<keyword evidence="5" id="KW-0067">ATP-binding</keyword>
<dbReference type="HAMAP" id="MF_00184">
    <property type="entry name" value="Thr_tRNA_synth"/>
    <property type="match status" value="1"/>
</dbReference>
<dbReference type="PROSITE" id="PS50862">
    <property type="entry name" value="AA_TRNA_LIGASE_II"/>
    <property type="match status" value="1"/>
</dbReference>